<dbReference type="InterPro" id="IPR011990">
    <property type="entry name" value="TPR-like_helical_dom_sf"/>
</dbReference>
<dbReference type="PANTHER" id="PTHR44858">
    <property type="entry name" value="TETRATRICOPEPTIDE REPEAT PROTEIN 6"/>
    <property type="match status" value="1"/>
</dbReference>
<feature type="repeat" description="TPR" evidence="3">
    <location>
        <begin position="186"/>
        <end position="219"/>
    </location>
</feature>
<dbReference type="InterPro" id="IPR050498">
    <property type="entry name" value="Ycf3"/>
</dbReference>
<dbReference type="Pfam" id="PF13374">
    <property type="entry name" value="TPR_10"/>
    <property type="match status" value="1"/>
</dbReference>
<dbReference type="PANTHER" id="PTHR44858:SF1">
    <property type="entry name" value="UDP-N-ACETYLGLUCOSAMINE--PEPTIDE N-ACETYLGLUCOSAMINYLTRANSFERASE SPINDLY-RELATED"/>
    <property type="match status" value="1"/>
</dbReference>
<feature type="repeat" description="TPR" evidence="3">
    <location>
        <begin position="220"/>
        <end position="253"/>
    </location>
</feature>
<feature type="repeat" description="TPR" evidence="3">
    <location>
        <begin position="134"/>
        <end position="167"/>
    </location>
</feature>
<gene>
    <name evidence="4" type="ORF">KDX31_06010</name>
</gene>
<dbReference type="EMBL" id="CP073344">
    <property type="protein sequence ID" value="UTW04556.1"/>
    <property type="molecule type" value="Genomic_DNA"/>
</dbReference>
<evidence type="ECO:0000313" key="4">
    <source>
        <dbReference type="EMBL" id="UTW04556.1"/>
    </source>
</evidence>
<dbReference type="Proteomes" id="UP001059950">
    <property type="component" value="Chromosome"/>
</dbReference>
<proteinExistence type="predicted"/>
<evidence type="ECO:0000256" key="1">
    <source>
        <dbReference type="ARBA" id="ARBA00022737"/>
    </source>
</evidence>
<feature type="repeat" description="TPR" evidence="3">
    <location>
        <begin position="100"/>
        <end position="133"/>
    </location>
</feature>
<dbReference type="Gene3D" id="1.25.40.10">
    <property type="entry name" value="Tetratricopeptide repeat domain"/>
    <property type="match status" value="4"/>
</dbReference>
<feature type="repeat" description="TPR" evidence="3">
    <location>
        <begin position="284"/>
        <end position="317"/>
    </location>
</feature>
<organism evidence="4 5">
    <name type="scientific">Amphritea atlantica</name>
    <dbReference type="NCBI Taxonomy" id="355243"/>
    <lineage>
        <taxon>Bacteria</taxon>
        <taxon>Pseudomonadati</taxon>
        <taxon>Pseudomonadota</taxon>
        <taxon>Gammaproteobacteria</taxon>
        <taxon>Oceanospirillales</taxon>
        <taxon>Oceanospirillaceae</taxon>
        <taxon>Amphritea</taxon>
    </lineage>
</organism>
<dbReference type="Pfam" id="PF13181">
    <property type="entry name" value="TPR_8"/>
    <property type="match status" value="1"/>
</dbReference>
<keyword evidence="2 3" id="KW-0802">TPR repeat</keyword>
<protein>
    <submittedName>
        <fullName evidence="4">Tetratricopeptide repeat protein</fullName>
    </submittedName>
</protein>
<evidence type="ECO:0000256" key="3">
    <source>
        <dbReference type="PROSITE-ProRule" id="PRU00339"/>
    </source>
</evidence>
<dbReference type="SMART" id="SM00028">
    <property type="entry name" value="TPR"/>
    <property type="match status" value="6"/>
</dbReference>
<dbReference type="InterPro" id="IPR019734">
    <property type="entry name" value="TPR_rpt"/>
</dbReference>
<reference evidence="4" key="1">
    <citation type="submission" date="2021-04" db="EMBL/GenBank/DDBJ databases">
        <title>Oceanospirillales bacteria with DddD are important DMSP degraders in coastal seawater.</title>
        <authorList>
            <person name="Liu J."/>
        </authorList>
    </citation>
    <scope>NUCLEOTIDE SEQUENCE</scope>
    <source>
        <strain evidence="4">GY6</strain>
    </source>
</reference>
<name>A0ABY5GYC8_9GAMM</name>
<evidence type="ECO:0000256" key="2">
    <source>
        <dbReference type="ARBA" id="ARBA00022803"/>
    </source>
</evidence>
<keyword evidence="1" id="KW-0677">Repeat</keyword>
<dbReference type="PROSITE" id="PS50005">
    <property type="entry name" value="TPR"/>
    <property type="match status" value="5"/>
</dbReference>
<evidence type="ECO:0000313" key="5">
    <source>
        <dbReference type="Proteomes" id="UP001059950"/>
    </source>
</evidence>
<keyword evidence="5" id="KW-1185">Reference proteome</keyword>
<sequence>MMWTSNSKLSTAVYTMGVRIILISCMLGLTACSSNPTSSTVSAEHNELYEGQPILAYIAEQQSKTPEEAMQRALKAKTEQDFDRALYEYIRAYELDNQHTDALVQIANIHYARKNYRIAYLAYQKALFIEPKLIAAHQGSGLILLRKKQHDLALESFSKAVALDQEQRAAQTEMKTDQATHSTLAIESYNGLGIIYDMKGKFDEARLNYQAALELNANDKIILNNLGYSYYLQSNWSQAERYFTRALQVDSAYQPGWKNLGLVYARQEKYMQALEALEQAMDTPQAYNDIGYVCLLSKRYERAADFFQKAISANPQYYEIAYQNLLRVKRLLDSQRADEKQLTKN</sequence>
<dbReference type="Pfam" id="PF00515">
    <property type="entry name" value="TPR_1"/>
    <property type="match status" value="1"/>
</dbReference>
<dbReference type="Pfam" id="PF13432">
    <property type="entry name" value="TPR_16"/>
    <property type="match status" value="1"/>
</dbReference>
<dbReference type="SUPFAM" id="SSF48452">
    <property type="entry name" value="TPR-like"/>
    <property type="match status" value="1"/>
</dbReference>
<accession>A0ABY5GYC8</accession>